<name>K9GCL0_PEND1</name>
<dbReference type="KEGG" id="pdp:PDIP_57900"/>
<keyword evidence="1" id="KW-0472">Membrane</keyword>
<dbReference type="Proteomes" id="UP000009886">
    <property type="component" value="Unassembled WGS sequence"/>
</dbReference>
<gene>
    <name evidence="2" type="ORF">PDIP_57900</name>
</gene>
<sequence>MRHSKRLPYGAVAVEENHSSSRSSSEFQDYTTIEFPEVDEQKPQPQLLKRSQLDRIFRLLWDMILAIVAFLFALFGILVSWMDGKPAGPESVGSKLFEVSRFVSFPCSDTRPPQLSSNLADILFPPEGTHCIPSSFCCYCREQHQKSRIVAHSNHRRSNDRASRAVPWQPDHYRSLSHSD</sequence>
<evidence type="ECO:0000313" key="2">
    <source>
        <dbReference type="EMBL" id="EKV11001.1"/>
    </source>
</evidence>
<protein>
    <submittedName>
        <fullName evidence="2">Uncharacterized protein</fullName>
    </submittedName>
</protein>
<dbReference type="HOGENOM" id="CLU_1496720_0_0_1"/>
<organism evidence="2 3">
    <name type="scientific">Penicillium digitatum (strain Pd1 / CECT 20795)</name>
    <name type="common">Green mold</name>
    <dbReference type="NCBI Taxonomy" id="1170230"/>
    <lineage>
        <taxon>Eukaryota</taxon>
        <taxon>Fungi</taxon>
        <taxon>Dikarya</taxon>
        <taxon>Ascomycota</taxon>
        <taxon>Pezizomycotina</taxon>
        <taxon>Eurotiomycetes</taxon>
        <taxon>Eurotiomycetidae</taxon>
        <taxon>Eurotiales</taxon>
        <taxon>Aspergillaceae</taxon>
        <taxon>Penicillium</taxon>
    </lineage>
</organism>
<keyword evidence="1" id="KW-1133">Transmembrane helix</keyword>
<comment type="caution">
    <text evidence="2">The sequence shown here is derived from an EMBL/GenBank/DDBJ whole genome shotgun (WGS) entry which is preliminary data.</text>
</comment>
<evidence type="ECO:0000313" key="3">
    <source>
        <dbReference type="Proteomes" id="UP000009886"/>
    </source>
</evidence>
<accession>K9GCL0</accession>
<dbReference type="AlphaFoldDB" id="K9GCL0"/>
<dbReference type="OrthoDB" id="3692311at2759"/>
<feature type="transmembrane region" description="Helical" evidence="1">
    <location>
        <begin position="59"/>
        <end position="82"/>
    </location>
</feature>
<keyword evidence="1" id="KW-0812">Transmembrane</keyword>
<dbReference type="VEuPathDB" id="FungiDB:PDIP_57900"/>
<reference evidence="3" key="1">
    <citation type="journal article" date="2012" name="BMC Genomics">
        <title>Genome sequence of the necrotrophic fungus Penicillium digitatum, the main postharvest pathogen of citrus.</title>
        <authorList>
            <person name="Marcet-Houben M."/>
            <person name="Ballester A.-R."/>
            <person name="de la Fuente B."/>
            <person name="Harries E."/>
            <person name="Marcos J.F."/>
            <person name="Gonzalez-Candelas L."/>
            <person name="Gabaldon T."/>
        </authorList>
    </citation>
    <scope>NUCLEOTIDE SEQUENCE [LARGE SCALE GENOMIC DNA]</scope>
    <source>
        <strain evidence="3">Pd1 / CECT 20795</strain>
    </source>
</reference>
<dbReference type="EMBL" id="AKCU01000396">
    <property type="protein sequence ID" value="EKV11001.1"/>
    <property type="molecule type" value="Genomic_DNA"/>
</dbReference>
<evidence type="ECO:0000256" key="1">
    <source>
        <dbReference type="SAM" id="Phobius"/>
    </source>
</evidence>
<proteinExistence type="predicted"/>